<keyword evidence="3" id="KW-1185">Reference proteome</keyword>
<name>A0A9J6ECX2_RHIMP</name>
<accession>A0A9J6ECX2</accession>
<reference evidence="2" key="2">
    <citation type="submission" date="2021-09" db="EMBL/GenBank/DDBJ databases">
        <authorList>
            <person name="Jia N."/>
            <person name="Wang J."/>
            <person name="Shi W."/>
            <person name="Du L."/>
            <person name="Sun Y."/>
            <person name="Zhan W."/>
            <person name="Jiang J."/>
            <person name="Wang Q."/>
            <person name="Zhang B."/>
            <person name="Ji P."/>
            <person name="Sakyi L.B."/>
            <person name="Cui X."/>
            <person name="Yuan T."/>
            <person name="Jiang B."/>
            <person name="Yang W."/>
            <person name="Lam T.T.-Y."/>
            <person name="Chang Q."/>
            <person name="Ding S."/>
            <person name="Wang X."/>
            <person name="Zhu J."/>
            <person name="Ruan X."/>
            <person name="Zhao L."/>
            <person name="Wei J."/>
            <person name="Que T."/>
            <person name="Du C."/>
            <person name="Cheng J."/>
            <person name="Dai P."/>
            <person name="Han X."/>
            <person name="Huang E."/>
            <person name="Gao Y."/>
            <person name="Liu J."/>
            <person name="Shao H."/>
            <person name="Ye R."/>
            <person name="Li L."/>
            <person name="Wei W."/>
            <person name="Wang X."/>
            <person name="Wang C."/>
            <person name="Huo Q."/>
            <person name="Li W."/>
            <person name="Guo W."/>
            <person name="Chen H."/>
            <person name="Chen S."/>
            <person name="Zhou L."/>
            <person name="Zhou L."/>
            <person name="Ni X."/>
            <person name="Tian J."/>
            <person name="Zhou Y."/>
            <person name="Sheng Y."/>
            <person name="Liu T."/>
            <person name="Pan Y."/>
            <person name="Xia L."/>
            <person name="Li J."/>
            <person name="Zhao F."/>
            <person name="Cao W."/>
        </authorList>
    </citation>
    <scope>NUCLEOTIDE SEQUENCE</scope>
    <source>
        <strain evidence="2">Rmic-2018</strain>
        <tissue evidence="2">Larvae</tissue>
    </source>
</reference>
<dbReference type="EMBL" id="JABSTU010000005">
    <property type="protein sequence ID" value="KAH8032194.1"/>
    <property type="molecule type" value="Genomic_DNA"/>
</dbReference>
<evidence type="ECO:0000313" key="3">
    <source>
        <dbReference type="Proteomes" id="UP000821866"/>
    </source>
</evidence>
<feature type="region of interest" description="Disordered" evidence="1">
    <location>
        <begin position="61"/>
        <end position="191"/>
    </location>
</feature>
<organism evidence="2 3">
    <name type="scientific">Rhipicephalus microplus</name>
    <name type="common">Cattle tick</name>
    <name type="synonym">Boophilus microplus</name>
    <dbReference type="NCBI Taxonomy" id="6941"/>
    <lineage>
        <taxon>Eukaryota</taxon>
        <taxon>Metazoa</taxon>
        <taxon>Ecdysozoa</taxon>
        <taxon>Arthropoda</taxon>
        <taxon>Chelicerata</taxon>
        <taxon>Arachnida</taxon>
        <taxon>Acari</taxon>
        <taxon>Parasitiformes</taxon>
        <taxon>Ixodida</taxon>
        <taxon>Ixodoidea</taxon>
        <taxon>Ixodidae</taxon>
        <taxon>Rhipicephalinae</taxon>
        <taxon>Rhipicephalus</taxon>
        <taxon>Boophilus</taxon>
    </lineage>
</organism>
<evidence type="ECO:0000313" key="2">
    <source>
        <dbReference type="EMBL" id="KAH8032194.1"/>
    </source>
</evidence>
<dbReference type="VEuPathDB" id="VectorBase:LOC119164897"/>
<dbReference type="AlphaFoldDB" id="A0A9J6ECX2"/>
<feature type="compositionally biased region" description="Polar residues" evidence="1">
    <location>
        <begin position="107"/>
        <end position="116"/>
    </location>
</feature>
<sequence>MNVCPKPKDKVCRGCDAPNPGANHQCSPHCKLCGGAHMAADRNCRASYKTPYIVTKRQWERRRANEEAEATATNYSTSKLHSRSRTPSQSHSRSRSCTPGPLKAAVTPSSQSNTWTDPKGKRATNAEAGGKTHTKDELIQKPQPAAHSETDQQAMQETQEELVEDGEVEGPDTKRGPAISLKKSVRSKRTRAATGDTRVKALEARMSNLEETIPATITRTIQQSLESIYLRLSRLEAANSALVMSHSEAAPHM</sequence>
<proteinExistence type="predicted"/>
<gene>
    <name evidence="2" type="ORF">HPB51_023829</name>
</gene>
<reference evidence="2" key="1">
    <citation type="journal article" date="2020" name="Cell">
        <title>Large-Scale Comparative Analyses of Tick Genomes Elucidate Their Genetic Diversity and Vector Capacities.</title>
        <authorList>
            <consortium name="Tick Genome and Microbiome Consortium (TIGMIC)"/>
            <person name="Jia N."/>
            <person name="Wang J."/>
            <person name="Shi W."/>
            <person name="Du L."/>
            <person name="Sun Y."/>
            <person name="Zhan W."/>
            <person name="Jiang J.F."/>
            <person name="Wang Q."/>
            <person name="Zhang B."/>
            <person name="Ji P."/>
            <person name="Bell-Sakyi L."/>
            <person name="Cui X.M."/>
            <person name="Yuan T.T."/>
            <person name="Jiang B.G."/>
            <person name="Yang W.F."/>
            <person name="Lam T.T."/>
            <person name="Chang Q.C."/>
            <person name="Ding S.J."/>
            <person name="Wang X.J."/>
            <person name="Zhu J.G."/>
            <person name="Ruan X.D."/>
            <person name="Zhao L."/>
            <person name="Wei J.T."/>
            <person name="Ye R.Z."/>
            <person name="Que T.C."/>
            <person name="Du C.H."/>
            <person name="Zhou Y.H."/>
            <person name="Cheng J.X."/>
            <person name="Dai P.F."/>
            <person name="Guo W.B."/>
            <person name="Han X.H."/>
            <person name="Huang E.J."/>
            <person name="Li L.F."/>
            <person name="Wei W."/>
            <person name="Gao Y.C."/>
            <person name="Liu J.Z."/>
            <person name="Shao H.Z."/>
            <person name="Wang X."/>
            <person name="Wang C.C."/>
            <person name="Yang T.C."/>
            <person name="Huo Q.B."/>
            <person name="Li W."/>
            <person name="Chen H.Y."/>
            <person name="Chen S.E."/>
            <person name="Zhou L.G."/>
            <person name="Ni X.B."/>
            <person name="Tian J.H."/>
            <person name="Sheng Y."/>
            <person name="Liu T."/>
            <person name="Pan Y.S."/>
            <person name="Xia L.Y."/>
            <person name="Li J."/>
            <person name="Zhao F."/>
            <person name="Cao W.C."/>
        </authorList>
    </citation>
    <scope>NUCLEOTIDE SEQUENCE</scope>
    <source>
        <strain evidence="2">Rmic-2018</strain>
    </source>
</reference>
<evidence type="ECO:0000256" key="1">
    <source>
        <dbReference type="SAM" id="MobiDB-lite"/>
    </source>
</evidence>
<feature type="compositionally biased region" description="Acidic residues" evidence="1">
    <location>
        <begin position="158"/>
        <end position="170"/>
    </location>
</feature>
<dbReference type="Proteomes" id="UP000821866">
    <property type="component" value="Chromosome 3"/>
</dbReference>
<comment type="caution">
    <text evidence="2">The sequence shown here is derived from an EMBL/GenBank/DDBJ whole genome shotgun (WGS) entry which is preliminary data.</text>
</comment>
<feature type="compositionally biased region" description="Polar residues" evidence="1">
    <location>
        <begin position="75"/>
        <end position="97"/>
    </location>
</feature>
<protein>
    <submittedName>
        <fullName evidence="2">Uncharacterized protein</fullName>
    </submittedName>
</protein>